<evidence type="ECO:0000313" key="2">
    <source>
        <dbReference type="Proteomes" id="UP001516400"/>
    </source>
</evidence>
<dbReference type="PANTHER" id="PTHR46601">
    <property type="entry name" value="ULP_PROTEASE DOMAIN-CONTAINING PROTEIN"/>
    <property type="match status" value="1"/>
</dbReference>
<accession>A0ABD2NI11</accession>
<evidence type="ECO:0000313" key="1">
    <source>
        <dbReference type="EMBL" id="KAL3277931.1"/>
    </source>
</evidence>
<proteinExistence type="predicted"/>
<dbReference type="AlphaFoldDB" id="A0ABD2NI11"/>
<organism evidence="1 2">
    <name type="scientific">Cryptolaemus montrouzieri</name>
    <dbReference type="NCBI Taxonomy" id="559131"/>
    <lineage>
        <taxon>Eukaryota</taxon>
        <taxon>Metazoa</taxon>
        <taxon>Ecdysozoa</taxon>
        <taxon>Arthropoda</taxon>
        <taxon>Hexapoda</taxon>
        <taxon>Insecta</taxon>
        <taxon>Pterygota</taxon>
        <taxon>Neoptera</taxon>
        <taxon>Endopterygota</taxon>
        <taxon>Coleoptera</taxon>
        <taxon>Polyphaga</taxon>
        <taxon>Cucujiformia</taxon>
        <taxon>Coccinelloidea</taxon>
        <taxon>Coccinellidae</taxon>
        <taxon>Scymninae</taxon>
        <taxon>Scymnini</taxon>
        <taxon>Cryptolaemus</taxon>
    </lineage>
</organism>
<reference evidence="1 2" key="1">
    <citation type="journal article" date="2021" name="BMC Biol.">
        <title>Horizontally acquired antibacterial genes associated with adaptive radiation of ladybird beetles.</title>
        <authorList>
            <person name="Li H.S."/>
            <person name="Tang X.F."/>
            <person name="Huang Y.H."/>
            <person name="Xu Z.Y."/>
            <person name="Chen M.L."/>
            <person name="Du X.Y."/>
            <person name="Qiu B.Y."/>
            <person name="Chen P.T."/>
            <person name="Zhang W."/>
            <person name="Slipinski A."/>
            <person name="Escalona H.E."/>
            <person name="Waterhouse R.M."/>
            <person name="Zwick A."/>
            <person name="Pang H."/>
        </authorList>
    </citation>
    <scope>NUCLEOTIDE SEQUENCE [LARGE SCALE GENOMIC DNA]</scope>
    <source>
        <strain evidence="1">SYSU2018</strain>
    </source>
</reference>
<gene>
    <name evidence="1" type="ORF">HHI36_013272</name>
</gene>
<sequence length="160" mass="18924">MTTEQLKETVSQKYRQKLKEYSVLHDAYLQLEKSRDSKRREVMKMNMETNVDLKILARIRPKERMRRKDESDIPISKPFNKALDELHDSTGKLMLHFFVKNVQSDYFQNTKEGLTSEKPVIQIDFVENDALISQGEIQSAHWSHAEVTLFTFRIWTTDKS</sequence>
<protein>
    <submittedName>
        <fullName evidence="1">Uncharacterized protein</fullName>
    </submittedName>
</protein>
<dbReference type="EMBL" id="JABFTP020000103">
    <property type="protein sequence ID" value="KAL3277931.1"/>
    <property type="molecule type" value="Genomic_DNA"/>
</dbReference>
<dbReference type="Proteomes" id="UP001516400">
    <property type="component" value="Unassembled WGS sequence"/>
</dbReference>
<name>A0ABD2NI11_9CUCU</name>
<keyword evidence="2" id="KW-1185">Reference proteome</keyword>
<dbReference type="PANTHER" id="PTHR46601:SF1">
    <property type="entry name" value="ADF-H DOMAIN-CONTAINING PROTEIN"/>
    <property type="match status" value="1"/>
</dbReference>
<comment type="caution">
    <text evidence="1">The sequence shown here is derived from an EMBL/GenBank/DDBJ whole genome shotgun (WGS) entry which is preliminary data.</text>
</comment>